<dbReference type="SUPFAM" id="SSF48317">
    <property type="entry name" value="Acid phosphatase/Vanadium-dependent haloperoxidase"/>
    <property type="match status" value="1"/>
</dbReference>
<dbReference type="AlphaFoldDB" id="A0A0C3GD92"/>
<reference evidence="3 4" key="1">
    <citation type="submission" date="2014-04" db="EMBL/GenBank/DDBJ databases">
        <authorList>
            <consortium name="DOE Joint Genome Institute"/>
            <person name="Kuo A."/>
            <person name="Tarkka M."/>
            <person name="Buscot F."/>
            <person name="Kohler A."/>
            <person name="Nagy L.G."/>
            <person name="Floudas D."/>
            <person name="Copeland A."/>
            <person name="Barry K.W."/>
            <person name="Cichocki N."/>
            <person name="Veneault-Fourrey C."/>
            <person name="LaButti K."/>
            <person name="Lindquist E.A."/>
            <person name="Lipzen A."/>
            <person name="Lundell T."/>
            <person name="Morin E."/>
            <person name="Murat C."/>
            <person name="Sun H."/>
            <person name="Tunlid A."/>
            <person name="Henrissat B."/>
            <person name="Grigoriev I.V."/>
            <person name="Hibbett D.S."/>
            <person name="Martin F."/>
            <person name="Nordberg H.P."/>
            <person name="Cantor M.N."/>
            <person name="Hua S.X."/>
        </authorList>
    </citation>
    <scope>NUCLEOTIDE SEQUENCE [LARGE SCALE GENOMIC DNA]</scope>
    <source>
        <strain evidence="3 4">F 1598</strain>
    </source>
</reference>
<accession>A0A0C3GD92</accession>
<dbReference type="GO" id="GO:0042392">
    <property type="term" value="F:sphingosine-1-phosphate phosphatase activity"/>
    <property type="evidence" value="ECO:0007669"/>
    <property type="project" value="TreeGrafter"/>
</dbReference>
<dbReference type="Pfam" id="PF01569">
    <property type="entry name" value="PAP2"/>
    <property type="match status" value="1"/>
</dbReference>
<feature type="transmembrane region" description="Helical" evidence="1">
    <location>
        <begin position="12"/>
        <end position="32"/>
    </location>
</feature>
<organism evidence="3 4">
    <name type="scientific">Piloderma croceum (strain F 1598)</name>
    <dbReference type="NCBI Taxonomy" id="765440"/>
    <lineage>
        <taxon>Eukaryota</taxon>
        <taxon>Fungi</taxon>
        <taxon>Dikarya</taxon>
        <taxon>Basidiomycota</taxon>
        <taxon>Agaricomycotina</taxon>
        <taxon>Agaricomycetes</taxon>
        <taxon>Agaricomycetidae</taxon>
        <taxon>Atheliales</taxon>
        <taxon>Atheliaceae</taxon>
        <taxon>Piloderma</taxon>
    </lineage>
</organism>
<dbReference type="InterPro" id="IPR036938">
    <property type="entry name" value="PAP2/HPO_sf"/>
</dbReference>
<feature type="domain" description="Phosphatidic acid phosphatase type 2/haloperoxidase" evidence="2">
    <location>
        <begin position="64"/>
        <end position="180"/>
    </location>
</feature>
<feature type="transmembrane region" description="Helical" evidence="1">
    <location>
        <begin position="139"/>
        <end position="156"/>
    </location>
</feature>
<dbReference type="InterPro" id="IPR000326">
    <property type="entry name" value="PAP2/HPO"/>
</dbReference>
<feature type="transmembrane region" description="Helical" evidence="1">
    <location>
        <begin position="101"/>
        <end position="127"/>
    </location>
</feature>
<reference evidence="4" key="2">
    <citation type="submission" date="2015-01" db="EMBL/GenBank/DDBJ databases">
        <title>Evolutionary Origins and Diversification of the Mycorrhizal Mutualists.</title>
        <authorList>
            <consortium name="DOE Joint Genome Institute"/>
            <consortium name="Mycorrhizal Genomics Consortium"/>
            <person name="Kohler A."/>
            <person name="Kuo A."/>
            <person name="Nagy L.G."/>
            <person name="Floudas D."/>
            <person name="Copeland A."/>
            <person name="Barry K.W."/>
            <person name="Cichocki N."/>
            <person name="Veneault-Fourrey C."/>
            <person name="LaButti K."/>
            <person name="Lindquist E.A."/>
            <person name="Lipzen A."/>
            <person name="Lundell T."/>
            <person name="Morin E."/>
            <person name="Murat C."/>
            <person name="Riley R."/>
            <person name="Ohm R."/>
            <person name="Sun H."/>
            <person name="Tunlid A."/>
            <person name="Henrissat B."/>
            <person name="Grigoriev I.V."/>
            <person name="Hibbett D.S."/>
            <person name="Martin F."/>
        </authorList>
    </citation>
    <scope>NUCLEOTIDE SEQUENCE [LARGE SCALE GENOMIC DNA]</scope>
    <source>
        <strain evidence="4">F 1598</strain>
    </source>
</reference>
<evidence type="ECO:0000313" key="3">
    <source>
        <dbReference type="EMBL" id="KIM88596.1"/>
    </source>
</evidence>
<dbReference type="InParanoid" id="A0A0C3GD92"/>
<dbReference type="PANTHER" id="PTHR14969">
    <property type="entry name" value="SPHINGOSINE-1-PHOSPHATE PHOSPHOHYDROLASE"/>
    <property type="match status" value="1"/>
</dbReference>
<proteinExistence type="predicted"/>
<dbReference type="OrthoDB" id="302705at2759"/>
<dbReference type="Proteomes" id="UP000054166">
    <property type="component" value="Unassembled WGS sequence"/>
</dbReference>
<keyword evidence="1" id="KW-0472">Membrane</keyword>
<evidence type="ECO:0000313" key="4">
    <source>
        <dbReference type="Proteomes" id="UP000054166"/>
    </source>
</evidence>
<dbReference type="Gene3D" id="1.20.144.10">
    <property type="entry name" value="Phosphatidic acid phosphatase type 2/haloperoxidase"/>
    <property type="match status" value="1"/>
</dbReference>
<protein>
    <recommendedName>
        <fullName evidence="2">Phosphatidic acid phosphatase type 2/haloperoxidase domain-containing protein</fullName>
    </recommendedName>
</protein>
<dbReference type="HOGENOM" id="CLU_118210_0_0_1"/>
<name>A0A0C3GD92_PILCF</name>
<feature type="transmembrane region" description="Helical" evidence="1">
    <location>
        <begin position="63"/>
        <end position="80"/>
    </location>
</feature>
<keyword evidence="1" id="KW-1133">Transmembrane helix</keyword>
<keyword evidence="1" id="KW-0812">Transmembrane</keyword>
<dbReference type="PANTHER" id="PTHR14969:SF13">
    <property type="entry name" value="AT30094P"/>
    <property type="match status" value="1"/>
</dbReference>
<dbReference type="STRING" id="765440.A0A0C3GD92"/>
<feature type="transmembrane region" description="Helical" evidence="1">
    <location>
        <begin position="168"/>
        <end position="189"/>
    </location>
</feature>
<evidence type="ECO:0000256" key="1">
    <source>
        <dbReference type="SAM" id="Phobius"/>
    </source>
</evidence>
<keyword evidence="4" id="KW-1185">Reference proteome</keyword>
<sequence length="204" mass="22969">MAQEHDSWKRPWWLAFLDKVCSNFCAGGNILIPFNRFFLAFETNLTVASLTACYLAYTRSAGVAYFGAGATMCSLTVKILKRILRQPRPVHKNGSHRKLTYGMPSTHSASITYYATYVPLACLYLPIHPSLPSSMLTRVVPSLVVVPWSILIRVWLGHHTWPQVAVGCSYGLVFACVWFTAWTCGFVEYGRILEQSLHTYVGLR</sequence>
<gene>
    <name evidence="3" type="ORF">PILCRDRAFT_62374</name>
</gene>
<evidence type="ECO:0000259" key="2">
    <source>
        <dbReference type="Pfam" id="PF01569"/>
    </source>
</evidence>
<dbReference type="EMBL" id="KN832976">
    <property type="protein sequence ID" value="KIM88596.1"/>
    <property type="molecule type" value="Genomic_DNA"/>
</dbReference>